<evidence type="ECO:0000313" key="4">
    <source>
        <dbReference type="EMBL" id="MCX4237820.1"/>
    </source>
</evidence>
<sequence length="154" mass="16201">MKGSFLALQQAANLVRDGGRVVNMSTGHTKRPGPRVAAYAGTRAAVEYFGHVPAKERGSRQITVNAVLPGPTDTDGLSPEFRANAEEFVAQTPPGRLGRPGDITDAVALLVSDDARRVTGQTIAATGGLVLRNPPNARSEGQRDGGSMPSRRRS</sequence>
<keyword evidence="5" id="KW-1185">Reference proteome</keyword>
<evidence type="ECO:0000256" key="2">
    <source>
        <dbReference type="ARBA" id="ARBA00023002"/>
    </source>
</evidence>
<protein>
    <submittedName>
        <fullName evidence="4">SDR family oxidoreductase</fullName>
    </submittedName>
</protein>
<dbReference type="SUPFAM" id="SSF51735">
    <property type="entry name" value="NAD(P)-binding Rossmann-fold domains"/>
    <property type="match status" value="1"/>
</dbReference>
<evidence type="ECO:0000256" key="1">
    <source>
        <dbReference type="ARBA" id="ARBA00006484"/>
    </source>
</evidence>
<dbReference type="InterPro" id="IPR036291">
    <property type="entry name" value="NAD(P)-bd_dom_sf"/>
</dbReference>
<keyword evidence="2" id="KW-0560">Oxidoreductase</keyword>
<comment type="caution">
    <text evidence="4">The sequence shown here is derived from an EMBL/GenBank/DDBJ whole genome shotgun (WGS) entry which is preliminary data.</text>
</comment>
<feature type="region of interest" description="Disordered" evidence="3">
    <location>
        <begin position="126"/>
        <end position="154"/>
    </location>
</feature>
<dbReference type="InterPro" id="IPR002347">
    <property type="entry name" value="SDR_fam"/>
</dbReference>
<proteinExistence type="inferred from homology"/>
<dbReference type="PANTHER" id="PTHR43639">
    <property type="entry name" value="OXIDOREDUCTASE, SHORT-CHAIN DEHYDROGENASE/REDUCTASE FAMILY (AFU_ORTHOLOGUE AFUA_5G02870)"/>
    <property type="match status" value="1"/>
</dbReference>
<dbReference type="PRINTS" id="PR00081">
    <property type="entry name" value="GDHRDH"/>
</dbReference>
<dbReference type="RefSeq" id="WP_267031669.1">
    <property type="nucleotide sequence ID" value="NZ_JAIFZO010000002.1"/>
</dbReference>
<name>A0ABT3VDV1_9ACTN</name>
<organism evidence="4 5">
    <name type="scientific">Streptomyces ortus</name>
    <dbReference type="NCBI Taxonomy" id="2867268"/>
    <lineage>
        <taxon>Bacteria</taxon>
        <taxon>Bacillati</taxon>
        <taxon>Actinomycetota</taxon>
        <taxon>Actinomycetes</taxon>
        <taxon>Kitasatosporales</taxon>
        <taxon>Streptomycetaceae</taxon>
        <taxon>Streptomyces</taxon>
    </lineage>
</organism>
<dbReference type="Proteomes" id="UP001165590">
    <property type="component" value="Unassembled WGS sequence"/>
</dbReference>
<dbReference type="Pfam" id="PF13561">
    <property type="entry name" value="adh_short_C2"/>
    <property type="match status" value="1"/>
</dbReference>
<reference evidence="4" key="1">
    <citation type="journal article" date="2022" name="bioRxiv">
        <title>Discovery and biosynthetic assessment of Streptomyces ortus sp nov. isolated from a deep-sea sponge.</title>
        <authorList>
            <person name="Williams S.E."/>
        </authorList>
    </citation>
    <scope>NUCLEOTIDE SEQUENCE</scope>
    <source>
        <strain evidence="4">A15ISP2-DRY2</strain>
    </source>
</reference>
<evidence type="ECO:0000313" key="5">
    <source>
        <dbReference type="Proteomes" id="UP001165590"/>
    </source>
</evidence>
<dbReference type="PANTHER" id="PTHR43639:SF1">
    <property type="entry name" value="SHORT-CHAIN DEHYDROGENASE_REDUCTASE FAMILY PROTEIN"/>
    <property type="match status" value="1"/>
</dbReference>
<accession>A0ABT3VDV1</accession>
<gene>
    <name evidence="4" type="ORF">K3769_34640</name>
</gene>
<dbReference type="Gene3D" id="3.40.50.720">
    <property type="entry name" value="NAD(P)-binding Rossmann-like Domain"/>
    <property type="match status" value="1"/>
</dbReference>
<evidence type="ECO:0000256" key="3">
    <source>
        <dbReference type="SAM" id="MobiDB-lite"/>
    </source>
</evidence>
<comment type="similarity">
    <text evidence="1">Belongs to the short-chain dehydrogenases/reductases (SDR) family.</text>
</comment>
<dbReference type="EMBL" id="JAIFZO010000002">
    <property type="protein sequence ID" value="MCX4237820.1"/>
    <property type="molecule type" value="Genomic_DNA"/>
</dbReference>